<evidence type="ECO:0000313" key="2">
    <source>
        <dbReference type="Proteomes" id="UP001500547"/>
    </source>
</evidence>
<reference evidence="2" key="1">
    <citation type="journal article" date="2019" name="Int. J. Syst. Evol. Microbiol.">
        <title>The Global Catalogue of Microorganisms (GCM) 10K type strain sequencing project: providing services to taxonomists for standard genome sequencing and annotation.</title>
        <authorList>
            <consortium name="The Broad Institute Genomics Platform"/>
            <consortium name="The Broad Institute Genome Sequencing Center for Infectious Disease"/>
            <person name="Wu L."/>
            <person name="Ma J."/>
        </authorList>
    </citation>
    <scope>NUCLEOTIDE SEQUENCE [LARGE SCALE GENOMIC DNA]</scope>
    <source>
        <strain evidence="2">JCM 18715</strain>
    </source>
</reference>
<keyword evidence="2" id="KW-1185">Reference proteome</keyword>
<proteinExistence type="predicted"/>
<gene>
    <name evidence="1" type="ORF">GCM10025770_29170</name>
</gene>
<protein>
    <recommendedName>
        <fullName evidence="3">WYL domain-containing protein</fullName>
    </recommendedName>
</protein>
<dbReference type="EMBL" id="BAABLD010000011">
    <property type="protein sequence ID" value="GAA5168737.1"/>
    <property type="molecule type" value="Genomic_DNA"/>
</dbReference>
<evidence type="ECO:0008006" key="3">
    <source>
        <dbReference type="Google" id="ProtNLM"/>
    </source>
</evidence>
<dbReference type="Proteomes" id="UP001500547">
    <property type="component" value="Unassembled WGS sequence"/>
</dbReference>
<comment type="caution">
    <text evidence="1">The sequence shown here is derived from an EMBL/GenBank/DDBJ whole genome shotgun (WGS) entry which is preliminary data.</text>
</comment>
<name>A0ABP9QX00_9RHOO</name>
<accession>A0ABP9QX00</accession>
<organism evidence="1 2">
    <name type="scientific">Viridibacterium curvum</name>
    <dbReference type="NCBI Taxonomy" id="1101404"/>
    <lineage>
        <taxon>Bacteria</taxon>
        <taxon>Pseudomonadati</taxon>
        <taxon>Pseudomonadota</taxon>
        <taxon>Betaproteobacteria</taxon>
        <taxon>Rhodocyclales</taxon>
        <taxon>Rhodocyclaceae</taxon>
        <taxon>Viridibacterium</taxon>
    </lineage>
</organism>
<evidence type="ECO:0000313" key="1">
    <source>
        <dbReference type="EMBL" id="GAA5168737.1"/>
    </source>
</evidence>
<sequence>MATSPKEIKQLLDQLIERKSLPFDEVLAIFAGKGGKLRQDAVRERLNFLCNENLFVLLDQAGSAVSWNEDAPFQSPAAFTLRFVGIAGREEVYARNFADILDARDVQAVVPGYVWAGLKRRSELRIVGEQATATLLAERLRAFTHQFAFHLVTRQHERIAPLFSPKAVKGQTLETLLTRISKLETEYGPFDYFDHVQVIQVLNGDTSMVKDSDGNVRMDLPKSIPREAIRGWSEFQIISVRTPHGMSVHEMTVALKIVEEGGFFRIADATAGSGY</sequence>